<dbReference type="GeneTree" id="ENSGT00940000164709"/>
<dbReference type="PANTHER" id="PTHR46254:SF3">
    <property type="entry name" value="SECRETED PROTEIN"/>
    <property type="match status" value="1"/>
</dbReference>
<organism evidence="1 2">
    <name type="scientific">Macaca mulatta</name>
    <name type="common">Rhesus macaque</name>
    <dbReference type="NCBI Taxonomy" id="9544"/>
    <lineage>
        <taxon>Eukaryota</taxon>
        <taxon>Metazoa</taxon>
        <taxon>Chordata</taxon>
        <taxon>Craniata</taxon>
        <taxon>Vertebrata</taxon>
        <taxon>Euteleostomi</taxon>
        <taxon>Mammalia</taxon>
        <taxon>Eutheria</taxon>
        <taxon>Euarchontoglires</taxon>
        <taxon>Primates</taxon>
        <taxon>Haplorrhini</taxon>
        <taxon>Catarrhini</taxon>
        <taxon>Cercopithecidae</taxon>
        <taxon>Cercopithecinae</taxon>
        <taxon>Macaca</taxon>
    </lineage>
</organism>
<dbReference type="VEuPathDB" id="HostDB:ENSMMUG00000057529"/>
<dbReference type="Bgee" id="ENSMMUG00000057529">
    <property type="expression patterns" value="Expressed in primary visual cortex and 5 other cell types or tissues"/>
</dbReference>
<name>A0A5F8AUN5_MACMU</name>
<protein>
    <submittedName>
        <fullName evidence="1">Uncharacterized protein</fullName>
    </submittedName>
</protein>
<dbReference type="PRINTS" id="PR02045">
    <property type="entry name" value="F138DOMAIN"/>
</dbReference>
<reference evidence="1" key="3">
    <citation type="submission" date="2025-08" db="UniProtKB">
        <authorList>
            <consortium name="Ensembl"/>
        </authorList>
    </citation>
    <scope>IDENTIFICATION</scope>
    <source>
        <strain evidence="1">17573</strain>
    </source>
</reference>
<dbReference type="PANTHER" id="PTHR46254">
    <property type="entry name" value="PROTEIN GVQW1-RELATED"/>
    <property type="match status" value="1"/>
</dbReference>
<dbReference type="AlphaFoldDB" id="A0A5F8AUN5"/>
<accession>A0A5F8AUN5</accession>
<dbReference type="InParanoid" id="A0A5F8AUN5"/>
<evidence type="ECO:0000313" key="2">
    <source>
        <dbReference type="Proteomes" id="UP000006718"/>
    </source>
</evidence>
<dbReference type="Ensembl" id="ENSMMUT00000079659.1">
    <property type="protein sequence ID" value="ENSMMUP00000080696.1"/>
    <property type="gene ID" value="ENSMMUG00000057529.1"/>
</dbReference>
<reference evidence="1" key="2">
    <citation type="submission" date="2019-01" db="EMBL/GenBank/DDBJ databases">
        <authorList>
            <person name="Graves T."/>
            <person name="Eichler E.E."/>
            <person name="Wilson R.K."/>
        </authorList>
    </citation>
    <scope>NUCLEOTIDE SEQUENCE [LARGE SCALE GENOMIC DNA]</scope>
    <source>
        <strain evidence="1">17573</strain>
    </source>
</reference>
<proteinExistence type="predicted"/>
<dbReference type="Proteomes" id="UP000006718">
    <property type="component" value="Chromosome 14"/>
</dbReference>
<reference evidence="1" key="4">
    <citation type="submission" date="2025-09" db="UniProtKB">
        <authorList>
            <consortium name="Ensembl"/>
        </authorList>
    </citation>
    <scope>IDENTIFICATION</scope>
    <source>
        <strain evidence="1">17573</strain>
    </source>
</reference>
<evidence type="ECO:0000313" key="1">
    <source>
        <dbReference type="Ensembl" id="ENSMMUP00000080696.1"/>
    </source>
</evidence>
<keyword evidence="2" id="KW-1185">Reference proteome</keyword>
<reference evidence="2" key="1">
    <citation type="journal article" date="2007" name="Science">
        <title>Evolutionary and biomedical insights from the rhesus macaque genome.</title>
        <authorList>
            <person name="Gibbs R.A."/>
            <person name="Rogers J."/>
            <person name="Katze M.G."/>
            <person name="Bumgarner R."/>
            <person name="Weinstock G.M."/>
            <person name="Mardis E.R."/>
            <person name="Remington K.A."/>
            <person name="Strausberg R.L."/>
            <person name="Venter J.C."/>
            <person name="Wilson R.K."/>
            <person name="Batzer M.A."/>
            <person name="Bustamante C.D."/>
            <person name="Eichler E.E."/>
            <person name="Hahn M.W."/>
            <person name="Hardison R.C."/>
            <person name="Makova K.D."/>
            <person name="Miller W."/>
            <person name="Milosavljevic A."/>
            <person name="Palermo R.E."/>
            <person name="Siepel A."/>
            <person name="Sikela J.M."/>
            <person name="Attaway T."/>
            <person name="Bell S."/>
            <person name="Bernard K.E."/>
            <person name="Buhay C.J."/>
            <person name="Chandrabose M.N."/>
            <person name="Dao M."/>
            <person name="Davis C."/>
            <person name="Delehaunty K.D."/>
            <person name="Ding Y."/>
            <person name="Dinh H.H."/>
            <person name="Dugan-Rocha S."/>
            <person name="Fulton L.A."/>
            <person name="Gabisi R.A."/>
            <person name="Garner T.T."/>
            <person name="Godfrey J."/>
            <person name="Hawes A.C."/>
            <person name="Hernandez J."/>
            <person name="Hines S."/>
            <person name="Holder M."/>
            <person name="Hume J."/>
            <person name="Jhangiani S.N."/>
            <person name="Joshi V."/>
            <person name="Khan Z.M."/>
            <person name="Kirkness E.F."/>
            <person name="Cree A."/>
            <person name="Fowler R.G."/>
            <person name="Lee S."/>
            <person name="Lewis L.R."/>
            <person name="Li Z."/>
            <person name="Liu Y.-S."/>
            <person name="Moore S.M."/>
            <person name="Muzny D."/>
            <person name="Nazareth L.V."/>
            <person name="Ngo D.N."/>
            <person name="Okwuonu G.O."/>
            <person name="Pai G."/>
            <person name="Parker D."/>
            <person name="Paul H.A."/>
            <person name="Pfannkoch C."/>
            <person name="Pohl C.S."/>
            <person name="Rogers Y.-H.C."/>
            <person name="Ruiz S.J."/>
            <person name="Sabo A."/>
            <person name="Santibanez J."/>
            <person name="Schneider B.W."/>
            <person name="Smith S.M."/>
            <person name="Sodergren E."/>
            <person name="Svatek A.F."/>
            <person name="Utterback T.R."/>
            <person name="Vattathil S."/>
            <person name="Warren W."/>
            <person name="White C.S."/>
            <person name="Chinwalla A.T."/>
            <person name="Feng Y."/>
            <person name="Halpern A.L."/>
            <person name="Hillier L.W."/>
            <person name="Huang X."/>
            <person name="Minx P."/>
            <person name="Nelson J.O."/>
            <person name="Pepin K.H."/>
            <person name="Qin X."/>
            <person name="Sutton G.G."/>
            <person name="Venter E."/>
            <person name="Walenz B.P."/>
            <person name="Wallis J.W."/>
            <person name="Worley K.C."/>
            <person name="Yang S.-P."/>
            <person name="Jones S.M."/>
            <person name="Marra M.A."/>
            <person name="Rocchi M."/>
            <person name="Schein J.E."/>
            <person name="Baertsch R."/>
            <person name="Clarke L."/>
            <person name="Csuros M."/>
            <person name="Glasscock J."/>
            <person name="Harris R.A."/>
            <person name="Havlak P."/>
            <person name="Jackson A.R."/>
            <person name="Jiang H."/>
            <person name="Liu Y."/>
            <person name="Messina D.N."/>
            <person name="Shen Y."/>
            <person name="Song H.X.-Z."/>
            <person name="Wylie T."/>
            <person name="Zhang L."/>
            <person name="Birney E."/>
            <person name="Han K."/>
            <person name="Konkel M.K."/>
            <person name="Lee J."/>
            <person name="Smit A.F.A."/>
            <person name="Ullmer B."/>
            <person name="Wang H."/>
            <person name="Xing J."/>
            <person name="Burhans R."/>
            <person name="Cheng Z."/>
            <person name="Karro J.E."/>
            <person name="Ma J."/>
            <person name="Raney B."/>
            <person name="She X."/>
            <person name="Cox M.J."/>
            <person name="Demuth J.P."/>
            <person name="Dumas L.J."/>
            <person name="Han S.-G."/>
            <person name="Hopkins J."/>
            <person name="Karimpour-Fard A."/>
            <person name="Kim Y.H."/>
            <person name="Pollack J.R."/>
            <person name="Vinar T."/>
            <person name="Addo-Quaye C."/>
            <person name="Degenhardt J."/>
            <person name="Denby A."/>
            <person name="Hubisz M.J."/>
            <person name="Indap A."/>
            <person name="Kosiol C."/>
            <person name="Lahn B.T."/>
            <person name="Lawson H.A."/>
            <person name="Marklein A."/>
            <person name="Nielsen R."/>
            <person name="Vallender E.J."/>
            <person name="Clark A.G."/>
            <person name="Ferguson B."/>
            <person name="Hernandez R.D."/>
            <person name="Hirani K."/>
            <person name="Kehrer-Sawatzki H."/>
            <person name="Kolb J."/>
            <person name="Patil S."/>
            <person name="Pu L.-L."/>
            <person name="Ren Y."/>
            <person name="Smith D.G."/>
            <person name="Wheeler D.A."/>
            <person name="Schenck I."/>
            <person name="Ball E.V."/>
            <person name="Chen R."/>
            <person name="Cooper D.N."/>
            <person name="Giardine B."/>
            <person name="Hsu F."/>
            <person name="Kent W.J."/>
            <person name="Lesk A."/>
            <person name="Nelson D.L."/>
            <person name="O'brien W.E."/>
            <person name="Pruefer K."/>
            <person name="Stenson P.D."/>
            <person name="Wallace J.C."/>
            <person name="Ke H."/>
            <person name="Liu X.-M."/>
            <person name="Wang P."/>
            <person name="Xiang A.P."/>
            <person name="Yang F."/>
            <person name="Barber G.P."/>
            <person name="Haussler D."/>
            <person name="Karolchik D."/>
            <person name="Kern A.D."/>
            <person name="Kuhn R.M."/>
            <person name="Smith K.E."/>
            <person name="Zwieg A.S."/>
        </authorList>
    </citation>
    <scope>NUCLEOTIDE SEQUENCE [LARGE SCALE GENOMIC DNA]</scope>
    <source>
        <strain evidence="2">17573</strain>
    </source>
</reference>
<sequence>MPKRNPLYICGHSPFTQTLPMTTTARQPPICFLFSFFFLRWGFTLVAQTGVQWCSLSSLQPPLPGFKRFPCLSLLSSWDYRHVPPRPANFFVFLVEAGFHHVGRAGLKLLTSGDLPTLASQSAGITGMN</sequence>